<dbReference type="InterPro" id="IPR008030">
    <property type="entry name" value="NmrA-like"/>
</dbReference>
<evidence type="ECO:0000313" key="5">
    <source>
        <dbReference type="Proteomes" id="UP000067626"/>
    </source>
</evidence>
<gene>
    <name evidence="4" type="primary">nmrA</name>
    <name evidence="4" type="ORF">CMC5_022110</name>
</gene>
<dbReference type="EMBL" id="CP012159">
    <property type="protein sequence ID" value="AKT38069.1"/>
    <property type="molecule type" value="Genomic_DNA"/>
</dbReference>
<dbReference type="Proteomes" id="UP000067626">
    <property type="component" value="Chromosome"/>
</dbReference>
<dbReference type="KEGG" id="ccro:CMC5_022110"/>
<keyword evidence="2" id="KW-0521">NADP</keyword>
<protein>
    <submittedName>
        <fullName evidence="4">NmrA family protein</fullName>
    </submittedName>
</protein>
<proteinExistence type="inferred from homology"/>
<dbReference type="PANTHER" id="PTHR42748">
    <property type="entry name" value="NITROGEN METABOLITE REPRESSION PROTEIN NMRA FAMILY MEMBER"/>
    <property type="match status" value="1"/>
</dbReference>
<organism evidence="4 5">
    <name type="scientific">Chondromyces crocatus</name>
    <dbReference type="NCBI Taxonomy" id="52"/>
    <lineage>
        <taxon>Bacteria</taxon>
        <taxon>Pseudomonadati</taxon>
        <taxon>Myxococcota</taxon>
        <taxon>Polyangia</taxon>
        <taxon>Polyangiales</taxon>
        <taxon>Polyangiaceae</taxon>
        <taxon>Chondromyces</taxon>
    </lineage>
</organism>
<accession>A0A0K1EB50</accession>
<dbReference type="InterPro" id="IPR051164">
    <property type="entry name" value="NmrA-like_oxidored"/>
</dbReference>
<keyword evidence="5" id="KW-1185">Reference proteome</keyword>
<dbReference type="PANTHER" id="PTHR42748:SF7">
    <property type="entry name" value="NMRA LIKE REDOX SENSOR 1-RELATED"/>
    <property type="match status" value="1"/>
</dbReference>
<evidence type="ECO:0000256" key="2">
    <source>
        <dbReference type="ARBA" id="ARBA00022857"/>
    </source>
</evidence>
<dbReference type="InterPro" id="IPR036291">
    <property type="entry name" value="NAD(P)-bd_dom_sf"/>
</dbReference>
<name>A0A0K1EB50_CHOCO</name>
<evidence type="ECO:0000313" key="4">
    <source>
        <dbReference type="EMBL" id="AKT38069.1"/>
    </source>
</evidence>
<evidence type="ECO:0000256" key="1">
    <source>
        <dbReference type="ARBA" id="ARBA00006328"/>
    </source>
</evidence>
<comment type="similarity">
    <text evidence="1">Belongs to the NmrA-type oxidoreductase family.</text>
</comment>
<dbReference type="STRING" id="52.CMC5_022110"/>
<dbReference type="AlphaFoldDB" id="A0A0K1EB50"/>
<evidence type="ECO:0000259" key="3">
    <source>
        <dbReference type="Pfam" id="PF05368"/>
    </source>
</evidence>
<feature type="domain" description="NmrA-like" evidence="3">
    <location>
        <begin position="2"/>
        <end position="199"/>
    </location>
</feature>
<dbReference type="Pfam" id="PF05368">
    <property type="entry name" value="NmrA"/>
    <property type="match status" value="1"/>
</dbReference>
<reference evidence="4 5" key="1">
    <citation type="submission" date="2015-07" db="EMBL/GenBank/DDBJ databases">
        <title>Genome analysis of myxobacterium Chondromyces crocatus Cm c5 reveals a high potential for natural compound synthesis and the genetic basis for the loss of fruiting body formation.</title>
        <authorList>
            <person name="Zaburannyi N."/>
            <person name="Bunk B."/>
            <person name="Maier J."/>
            <person name="Overmann J."/>
            <person name="Mueller R."/>
        </authorList>
    </citation>
    <scope>NUCLEOTIDE SEQUENCE [LARGE SCALE GENOMIC DNA]</scope>
    <source>
        <strain evidence="4 5">Cm c5</strain>
    </source>
</reference>
<sequence length="263" mass="28523">MSGVRVIAGDLDDRTSLEAAVDGVHGVFGVQNYWDGAPGSKLGEAGEVRQGKNLMKAAKDAAVAHFIQSSGGGVTIAPELSVNRGKLAVEEYGRAIGLPLTIVRGVFFMDNFEDPELGFCSGISRGQLLMPWDPDTKLQMIALEDLARFVVMAFDRPQEFIGMRFDLAGDELTMLDIANTLSRVLGFPVEFAGSSASLARIRAQDEDMAELFTAVFKHGFQAAIPQLRALHPGMLTFEDFLRKSGWAERDPGGRYQPDQLGPS</sequence>
<dbReference type="SUPFAM" id="SSF51735">
    <property type="entry name" value="NAD(P)-binding Rossmann-fold domains"/>
    <property type="match status" value="1"/>
</dbReference>
<dbReference type="Gene3D" id="3.40.50.720">
    <property type="entry name" value="NAD(P)-binding Rossmann-like Domain"/>
    <property type="match status" value="1"/>
</dbReference>